<proteinExistence type="predicted"/>
<evidence type="ECO:0000313" key="2">
    <source>
        <dbReference type="EMBL" id="MTW21753.1"/>
    </source>
</evidence>
<feature type="chain" id="PRO_5026750658" evidence="1">
    <location>
        <begin position="35"/>
        <end position="485"/>
    </location>
</feature>
<reference evidence="2 3" key="1">
    <citation type="submission" date="2019-11" db="EMBL/GenBank/DDBJ databases">
        <title>Whole-genome sequence of the anaerobic purple sulfur bacterium Allochromatium palmeri DSM 15591.</title>
        <authorList>
            <person name="Kyndt J.A."/>
            <person name="Meyer T.E."/>
        </authorList>
    </citation>
    <scope>NUCLEOTIDE SEQUENCE [LARGE SCALE GENOMIC DNA]</scope>
    <source>
        <strain evidence="2 3">DSM 15591</strain>
    </source>
</reference>
<dbReference type="OrthoDB" id="5567701at2"/>
<dbReference type="InterPro" id="IPR017467">
    <property type="entry name" value="CHP03016_PEP-CTERM"/>
</dbReference>
<protein>
    <submittedName>
        <fullName evidence="2">TIGR03016 family PEP-CTERM system-associated outer membrane protein</fullName>
    </submittedName>
</protein>
<dbReference type="NCBIfam" id="TIGR03016">
    <property type="entry name" value="pepcterm_hypo_1"/>
    <property type="match status" value="1"/>
</dbReference>
<dbReference type="AlphaFoldDB" id="A0A6N8EC00"/>
<gene>
    <name evidence="2" type="ORF">GJ668_11700</name>
</gene>
<dbReference type="RefSeq" id="WP_155450334.1">
    <property type="nucleotide sequence ID" value="NZ_WNKT01000024.1"/>
</dbReference>
<evidence type="ECO:0000256" key="1">
    <source>
        <dbReference type="SAM" id="SignalP"/>
    </source>
</evidence>
<keyword evidence="3" id="KW-1185">Reference proteome</keyword>
<sequence length="485" mass="55206">MFFIVNSSSRLLSTKRSKCFLFILGFSLSSPLFSADWKLSKQLALKGTYSDNIDMTDTGKVSDFFFELTPGFVLQGKGRRLNLNLAYSLQALHYLNMNSDDKINNRLQLNAESEIYQDHLFLDANVTTRQELKNALDPSGWDATNPSNDLQNTYTYLVAPYFKNRFGRQAELTIRLENDGVFYSEEGNDSLGYQANLDLLSGPALGNFQWAFISENEYIDYQDGPRNRFSTVAGGVGYQFDNRWRIDVLGGYEDNSYASTSETSGALWEGLVTWTPNNRTDVTLGSGHRYFGWTPRLEIDYRRKRSVWTASYKRDISNARTDSLGNQVYEFQDAFGETVTPDTGAELNVPVDTATPDSSVYTSNRFDSAWTLQTRRSSLGISLGYVLRQYDDVSKDEGTVQARLYWSRRLSTHTTSNLGLKWSQRERNSSVDDESDLDRQEYGFDAGLTRRLSEQAYVNVQYGFRDDGGDSTENRVTLGLRLNWQ</sequence>
<dbReference type="Proteomes" id="UP000434044">
    <property type="component" value="Unassembled WGS sequence"/>
</dbReference>
<name>A0A6N8EC00_9GAMM</name>
<feature type="signal peptide" evidence="1">
    <location>
        <begin position="1"/>
        <end position="34"/>
    </location>
</feature>
<evidence type="ECO:0000313" key="3">
    <source>
        <dbReference type="Proteomes" id="UP000434044"/>
    </source>
</evidence>
<organism evidence="2 3">
    <name type="scientific">Allochromatium palmeri</name>
    <dbReference type="NCBI Taxonomy" id="231048"/>
    <lineage>
        <taxon>Bacteria</taxon>
        <taxon>Pseudomonadati</taxon>
        <taxon>Pseudomonadota</taxon>
        <taxon>Gammaproteobacteria</taxon>
        <taxon>Chromatiales</taxon>
        <taxon>Chromatiaceae</taxon>
        <taxon>Allochromatium</taxon>
    </lineage>
</organism>
<accession>A0A6N8EC00</accession>
<keyword evidence="1" id="KW-0732">Signal</keyword>
<comment type="caution">
    <text evidence="2">The sequence shown here is derived from an EMBL/GenBank/DDBJ whole genome shotgun (WGS) entry which is preliminary data.</text>
</comment>
<dbReference type="EMBL" id="WNKT01000024">
    <property type="protein sequence ID" value="MTW21753.1"/>
    <property type="molecule type" value="Genomic_DNA"/>
</dbReference>